<evidence type="ECO:0000256" key="2">
    <source>
        <dbReference type="SAM" id="Phobius"/>
    </source>
</evidence>
<dbReference type="EMBL" id="VFMM01000001">
    <property type="protein sequence ID" value="TQJ19739.1"/>
    <property type="molecule type" value="Genomic_DNA"/>
</dbReference>
<accession>A0A542EWK3</accession>
<evidence type="ECO:0000313" key="3">
    <source>
        <dbReference type="EMBL" id="TQJ19739.1"/>
    </source>
</evidence>
<reference evidence="3 4" key="1">
    <citation type="submission" date="2019-06" db="EMBL/GenBank/DDBJ databases">
        <title>Sequencing the genomes of 1000 actinobacteria strains.</title>
        <authorList>
            <person name="Klenk H.-P."/>
        </authorList>
    </citation>
    <scope>NUCLEOTIDE SEQUENCE [LARGE SCALE GENOMIC DNA]</scope>
    <source>
        <strain evidence="3 4">DSM 17305</strain>
    </source>
</reference>
<gene>
    <name evidence="3" type="ORF">FB475_3915</name>
</gene>
<feature type="region of interest" description="Disordered" evidence="1">
    <location>
        <begin position="248"/>
        <end position="271"/>
    </location>
</feature>
<comment type="caution">
    <text evidence="3">The sequence shown here is derived from an EMBL/GenBank/DDBJ whole genome shotgun (WGS) entry which is preliminary data.</text>
</comment>
<feature type="transmembrane region" description="Helical" evidence="2">
    <location>
        <begin position="46"/>
        <end position="67"/>
    </location>
</feature>
<keyword evidence="2" id="KW-0812">Transmembrane</keyword>
<organism evidence="3 4">
    <name type="scientific">Kribbella jejuensis</name>
    <dbReference type="NCBI Taxonomy" id="236068"/>
    <lineage>
        <taxon>Bacteria</taxon>
        <taxon>Bacillati</taxon>
        <taxon>Actinomycetota</taxon>
        <taxon>Actinomycetes</taxon>
        <taxon>Propionibacteriales</taxon>
        <taxon>Kribbellaceae</taxon>
        <taxon>Kribbella</taxon>
    </lineage>
</organism>
<name>A0A542EWK3_9ACTN</name>
<proteinExistence type="predicted"/>
<sequence length="271" mass="29853">MLTKLRRWLKKRRILGSAIKLATLLMVASILAIVLAGLLLGKMLTLQTVAFAVLGAILQSAFLGLVYEVWLRSEVEDATLEKLGTSKDVREHGLIRLDTEAKIDWSSLLEGARELTIVARRPEALIGNFDDFIMRCARDGALEDFRVAIPADRWEESLPWCEKFKASWSAAASASSFFAVKVDGSTPYDILATESRSILLLHPVVSAPGLETLKLLEFRKRNEDGIGAWLARQKDVVLSTPATFGYSPPVSTATPEIPPADVESTDEEKLT</sequence>
<evidence type="ECO:0000256" key="1">
    <source>
        <dbReference type="SAM" id="MobiDB-lite"/>
    </source>
</evidence>
<feature type="transmembrane region" description="Helical" evidence="2">
    <location>
        <begin position="21"/>
        <end position="40"/>
    </location>
</feature>
<evidence type="ECO:0000313" key="4">
    <source>
        <dbReference type="Proteomes" id="UP000316298"/>
    </source>
</evidence>
<dbReference type="AlphaFoldDB" id="A0A542EWK3"/>
<keyword evidence="2" id="KW-0472">Membrane</keyword>
<protein>
    <submittedName>
        <fullName evidence="3">Uncharacterized protein</fullName>
    </submittedName>
</protein>
<dbReference type="Proteomes" id="UP000316298">
    <property type="component" value="Unassembled WGS sequence"/>
</dbReference>
<keyword evidence="2" id="KW-1133">Transmembrane helix</keyword>
<keyword evidence="4" id="KW-1185">Reference proteome</keyword>